<dbReference type="EMBL" id="JACRST010000017">
    <property type="protein sequence ID" value="MBC8547335.1"/>
    <property type="molecule type" value="Genomic_DNA"/>
</dbReference>
<keyword evidence="1" id="KW-0812">Transmembrane</keyword>
<feature type="transmembrane region" description="Helical" evidence="1">
    <location>
        <begin position="88"/>
        <end position="108"/>
    </location>
</feature>
<keyword evidence="1" id="KW-1133">Transmembrane helix</keyword>
<organism evidence="2 3">
    <name type="scientific">Ligaoa zhengdingensis</name>
    <dbReference type="NCBI Taxonomy" id="2763658"/>
    <lineage>
        <taxon>Bacteria</taxon>
        <taxon>Bacillati</taxon>
        <taxon>Bacillota</taxon>
        <taxon>Clostridia</taxon>
        <taxon>Eubacteriales</taxon>
        <taxon>Oscillospiraceae</taxon>
        <taxon>Ligaoa</taxon>
    </lineage>
</organism>
<keyword evidence="1" id="KW-0472">Membrane</keyword>
<evidence type="ECO:0000313" key="3">
    <source>
        <dbReference type="Proteomes" id="UP000653127"/>
    </source>
</evidence>
<evidence type="ECO:0000256" key="1">
    <source>
        <dbReference type="SAM" id="Phobius"/>
    </source>
</evidence>
<name>A0A926E203_9FIRM</name>
<dbReference type="InterPro" id="IPR024294">
    <property type="entry name" value="DUF3810"/>
</dbReference>
<sequence>MLFPVALLMSWLAKNTPELAEQVFALGVYRWVSNGLSRVTGLLPFSLLEFGIIALVLLTVGVIVWFVRGLIRRKGYRAAFAGWVGFRLLCLASAGYFVFTLLCGVNYYRSPFSRYSGLEIRPSTADELAALCCDLAQEANELRAQITNLGEDGTPAVFHEGYRAVSDQARSAMKTLAAQYPVLEGYYPPVKRVLFSGFMSRTQLTGVYCPFTMEANVNVACTEYTIPATMCHELSHLRGFMREDEANFIAYLACMCSDSVEFRYSGTMLALVYAGNQLYRVDQDRYRELIQSYSEGVRLDLTVDSAYWRQFDDTVISTVSNSVNDAYLKANDQHDGVQSYGRMVDLLLALYRENA</sequence>
<comment type="caution">
    <text evidence="2">The sequence shown here is derived from an EMBL/GenBank/DDBJ whole genome shotgun (WGS) entry which is preliminary data.</text>
</comment>
<accession>A0A926E203</accession>
<proteinExistence type="predicted"/>
<protein>
    <submittedName>
        <fullName evidence="2">DUF3810 domain-containing protein</fullName>
    </submittedName>
</protein>
<feature type="transmembrane region" description="Helical" evidence="1">
    <location>
        <begin position="44"/>
        <end position="67"/>
    </location>
</feature>
<dbReference type="Pfam" id="PF12725">
    <property type="entry name" value="DUF3810"/>
    <property type="match status" value="1"/>
</dbReference>
<evidence type="ECO:0000313" key="2">
    <source>
        <dbReference type="EMBL" id="MBC8547335.1"/>
    </source>
</evidence>
<dbReference type="Proteomes" id="UP000653127">
    <property type="component" value="Unassembled WGS sequence"/>
</dbReference>
<keyword evidence="3" id="KW-1185">Reference proteome</keyword>
<gene>
    <name evidence="2" type="ORF">H8711_10405</name>
</gene>
<reference evidence="2" key="1">
    <citation type="submission" date="2020-08" db="EMBL/GenBank/DDBJ databases">
        <title>Genome public.</title>
        <authorList>
            <person name="Liu C."/>
            <person name="Sun Q."/>
        </authorList>
    </citation>
    <scope>NUCLEOTIDE SEQUENCE</scope>
    <source>
        <strain evidence="2">NSJ-31</strain>
    </source>
</reference>
<dbReference type="AlphaFoldDB" id="A0A926E203"/>
<dbReference type="RefSeq" id="WP_249283379.1">
    <property type="nucleotide sequence ID" value="NZ_JACRST010000017.1"/>
</dbReference>